<evidence type="ECO:0000313" key="2">
    <source>
        <dbReference type="Proteomes" id="UP000824533"/>
    </source>
</evidence>
<sequence>MEKEIESDIIKATQNSLGKYVKRPPLSEKLLKKPPFRFLHDIITTVLKTTSFFDGLFDENELISDNVKDRESKIVFLNKVISVLSLTTGKTLSVKSSKIVAGQEPEKTNELLQCLALALDKKLSSDEAVKKIKGISNSLQDAQTQKKISTKSTKKNVSNPLVSKSSEKLSSRKGTTEKSATKNEKDKITEIKIRKKENGQVKQPKVQPSKTNTLKDSVSLQSKSGTKVSLIEKSKTSSKNTENLNSHKKDLEPLVTEKFNEPLSHDKEVLEENEQVIPNQDIRNESPSELNNDRNETGKLNSSYTLADGDLNLSSSTNDIKELENNTTGINTDKNENVLKSDDISLENNQLQIKKNEIEQSNLDPDENHANDNQVPQIQQIDEPIKHLPLQLTNTTPITQNNTTITRPLSVRPSSSRPGAPRLREKLDNLVSETENVLLGKVHIITENTGHDEEEEGSLIIVEPQESESHSANDTQNDSYLLQNEHGHLVQQILDSQRELSEVSGKTEIEWQFGVQKAKEAQHQEIDQLKFNIQTLSRVANPLGKLLDHIQEDVEVMRQELQQWKNIYDDVSKEISKEKTLNEDSLQPLHAKLKQLEIEIEEKADKICDLKILIHKNATRIEKLLNSGNVQ</sequence>
<evidence type="ECO:0000313" key="1">
    <source>
        <dbReference type="EMBL" id="KAJ0173590.1"/>
    </source>
</evidence>
<accession>A0ACC1CQ06</accession>
<proteinExistence type="predicted"/>
<reference evidence="1 2" key="1">
    <citation type="journal article" date="2021" name="Front. Genet.">
        <title>Chromosome-Level Genome Assembly Reveals Significant Gene Expansion in the Toll and IMD Signaling Pathways of Dendrolimus kikuchii.</title>
        <authorList>
            <person name="Zhou J."/>
            <person name="Wu P."/>
            <person name="Xiong Z."/>
            <person name="Liu N."/>
            <person name="Zhao N."/>
            <person name="Ji M."/>
            <person name="Qiu Y."/>
            <person name="Yang B."/>
        </authorList>
    </citation>
    <scope>NUCLEOTIDE SEQUENCE [LARGE SCALE GENOMIC DNA]</scope>
    <source>
        <strain evidence="1">Ann1</strain>
    </source>
</reference>
<name>A0ACC1CQ06_9NEOP</name>
<dbReference type="Proteomes" id="UP000824533">
    <property type="component" value="Linkage Group LG19"/>
</dbReference>
<organism evidence="1 2">
    <name type="scientific">Dendrolimus kikuchii</name>
    <dbReference type="NCBI Taxonomy" id="765133"/>
    <lineage>
        <taxon>Eukaryota</taxon>
        <taxon>Metazoa</taxon>
        <taxon>Ecdysozoa</taxon>
        <taxon>Arthropoda</taxon>
        <taxon>Hexapoda</taxon>
        <taxon>Insecta</taxon>
        <taxon>Pterygota</taxon>
        <taxon>Neoptera</taxon>
        <taxon>Endopterygota</taxon>
        <taxon>Lepidoptera</taxon>
        <taxon>Glossata</taxon>
        <taxon>Ditrysia</taxon>
        <taxon>Bombycoidea</taxon>
        <taxon>Lasiocampidae</taxon>
        <taxon>Dendrolimus</taxon>
    </lineage>
</organism>
<protein>
    <submittedName>
        <fullName evidence="1">Uncharacterized protein</fullName>
    </submittedName>
</protein>
<gene>
    <name evidence="1" type="ORF">K1T71_010739</name>
</gene>
<comment type="caution">
    <text evidence="1">The sequence shown here is derived from an EMBL/GenBank/DDBJ whole genome shotgun (WGS) entry which is preliminary data.</text>
</comment>
<dbReference type="EMBL" id="CM034405">
    <property type="protein sequence ID" value="KAJ0173590.1"/>
    <property type="molecule type" value="Genomic_DNA"/>
</dbReference>
<keyword evidence="2" id="KW-1185">Reference proteome</keyword>